<keyword evidence="1" id="KW-0472">Membrane</keyword>
<comment type="caution">
    <text evidence="2">The sequence shown here is derived from an EMBL/GenBank/DDBJ whole genome shotgun (WGS) entry which is preliminary data.</text>
</comment>
<evidence type="ECO:0000313" key="3">
    <source>
        <dbReference type="Proteomes" id="UP001597012"/>
    </source>
</evidence>
<dbReference type="RefSeq" id="WP_379934120.1">
    <property type="nucleotide sequence ID" value="NZ_JBHTHY010000006.1"/>
</dbReference>
<evidence type="ECO:0000256" key="1">
    <source>
        <dbReference type="SAM" id="Phobius"/>
    </source>
</evidence>
<organism evidence="2 3">
    <name type="scientific">Maribacter chungangensis</name>
    <dbReference type="NCBI Taxonomy" id="1069117"/>
    <lineage>
        <taxon>Bacteria</taxon>
        <taxon>Pseudomonadati</taxon>
        <taxon>Bacteroidota</taxon>
        <taxon>Flavobacteriia</taxon>
        <taxon>Flavobacteriales</taxon>
        <taxon>Flavobacteriaceae</taxon>
        <taxon>Maribacter</taxon>
    </lineage>
</organism>
<keyword evidence="3" id="KW-1185">Reference proteome</keyword>
<keyword evidence="1" id="KW-0812">Transmembrane</keyword>
<keyword evidence="1" id="KW-1133">Transmembrane helix</keyword>
<dbReference type="Proteomes" id="UP001597012">
    <property type="component" value="Unassembled WGS sequence"/>
</dbReference>
<feature type="transmembrane region" description="Helical" evidence="1">
    <location>
        <begin position="47"/>
        <end position="63"/>
    </location>
</feature>
<dbReference type="EMBL" id="JBHTHY010000006">
    <property type="protein sequence ID" value="MFD0797686.1"/>
    <property type="molecule type" value="Genomic_DNA"/>
</dbReference>
<proteinExistence type="predicted"/>
<sequence length="82" mass="9324">MREEELSDLTDEQLLKKVKKSKSSAIWDALIIGFMIGIVIYSAVENTLGFLTLIPLYFIYKMVKSSKNDDALKQVLKDRGLV</sequence>
<evidence type="ECO:0000313" key="2">
    <source>
        <dbReference type="EMBL" id="MFD0797686.1"/>
    </source>
</evidence>
<name>A0ABW3B4D1_9FLAO</name>
<reference evidence="3" key="1">
    <citation type="journal article" date="2019" name="Int. J. Syst. Evol. Microbiol.">
        <title>The Global Catalogue of Microorganisms (GCM) 10K type strain sequencing project: providing services to taxonomists for standard genome sequencing and annotation.</title>
        <authorList>
            <consortium name="The Broad Institute Genomics Platform"/>
            <consortium name="The Broad Institute Genome Sequencing Center for Infectious Disease"/>
            <person name="Wu L."/>
            <person name="Ma J."/>
        </authorList>
    </citation>
    <scope>NUCLEOTIDE SEQUENCE [LARGE SCALE GENOMIC DNA]</scope>
    <source>
        <strain evidence="3">CCUG 61948</strain>
    </source>
</reference>
<protein>
    <submittedName>
        <fullName evidence="2">FUSC family protein</fullName>
    </submittedName>
</protein>
<accession>A0ABW3B4D1</accession>
<gene>
    <name evidence="2" type="ORF">ACFQZJ_09455</name>
</gene>